<dbReference type="Gene3D" id="4.10.240.10">
    <property type="entry name" value="Zn(2)-C6 fungal-type DNA-binding domain"/>
    <property type="match status" value="1"/>
</dbReference>
<feature type="region of interest" description="Disordered" evidence="6">
    <location>
        <begin position="625"/>
        <end position="784"/>
    </location>
</feature>
<feature type="compositionally biased region" description="Low complexity" evidence="6">
    <location>
        <begin position="36"/>
        <end position="45"/>
    </location>
</feature>
<dbReference type="GO" id="GO:0000981">
    <property type="term" value="F:DNA-binding transcription factor activity, RNA polymerase II-specific"/>
    <property type="evidence" value="ECO:0007669"/>
    <property type="project" value="InterPro"/>
</dbReference>
<reference evidence="8" key="1">
    <citation type="submission" date="2016-04" db="EMBL/GenBank/DDBJ databases">
        <authorList>
            <person name="Nguyen H.D."/>
            <person name="Samba Siva P."/>
            <person name="Cullis J."/>
            <person name="Levesque C.A."/>
            <person name="Hambleton S."/>
        </authorList>
    </citation>
    <scope>NUCLEOTIDE SEQUENCE</scope>
    <source>
        <strain evidence="8">DAOMC 236416</strain>
    </source>
</reference>
<feature type="compositionally biased region" description="Polar residues" evidence="6">
    <location>
        <begin position="320"/>
        <end position="334"/>
    </location>
</feature>
<evidence type="ECO:0000259" key="7">
    <source>
        <dbReference type="PROSITE" id="PS50048"/>
    </source>
</evidence>
<evidence type="ECO:0000256" key="1">
    <source>
        <dbReference type="ARBA" id="ARBA00004123"/>
    </source>
</evidence>
<feature type="compositionally biased region" description="Polar residues" evidence="6">
    <location>
        <begin position="704"/>
        <end position="713"/>
    </location>
</feature>
<dbReference type="GO" id="GO:0045944">
    <property type="term" value="P:positive regulation of transcription by RNA polymerase II"/>
    <property type="evidence" value="ECO:0007669"/>
    <property type="project" value="TreeGrafter"/>
</dbReference>
<feature type="compositionally biased region" description="Low complexity" evidence="6">
    <location>
        <begin position="272"/>
        <end position="283"/>
    </location>
</feature>
<comment type="subcellular location">
    <subcellularLocation>
        <location evidence="1">Nucleus</location>
    </subcellularLocation>
</comment>
<organism evidence="8 9">
    <name type="scientific">Tilletia indica</name>
    <dbReference type="NCBI Taxonomy" id="43049"/>
    <lineage>
        <taxon>Eukaryota</taxon>
        <taxon>Fungi</taxon>
        <taxon>Dikarya</taxon>
        <taxon>Basidiomycota</taxon>
        <taxon>Ustilaginomycotina</taxon>
        <taxon>Exobasidiomycetes</taxon>
        <taxon>Tilletiales</taxon>
        <taxon>Tilletiaceae</taxon>
        <taxon>Tilletia</taxon>
    </lineage>
</organism>
<keyword evidence="2" id="KW-0805">Transcription regulation</keyword>
<feature type="compositionally biased region" description="Low complexity" evidence="6">
    <location>
        <begin position="84"/>
        <end position="98"/>
    </location>
</feature>
<dbReference type="GO" id="GO:0008270">
    <property type="term" value="F:zinc ion binding"/>
    <property type="evidence" value="ECO:0007669"/>
    <property type="project" value="InterPro"/>
</dbReference>
<reference evidence="8" key="2">
    <citation type="journal article" date="2019" name="IMA Fungus">
        <title>Genome sequencing and comparison of five Tilletia species to identify candidate genes for the detection of regulated species infecting wheat.</title>
        <authorList>
            <person name="Nguyen H.D.T."/>
            <person name="Sultana T."/>
            <person name="Kesanakurti P."/>
            <person name="Hambleton S."/>
        </authorList>
    </citation>
    <scope>NUCLEOTIDE SEQUENCE</scope>
    <source>
        <strain evidence="8">DAOMC 236416</strain>
    </source>
</reference>
<feature type="compositionally biased region" description="Low complexity" evidence="6">
    <location>
        <begin position="361"/>
        <end position="370"/>
    </location>
</feature>
<evidence type="ECO:0000313" key="9">
    <source>
        <dbReference type="Proteomes" id="UP000077521"/>
    </source>
</evidence>
<feature type="compositionally biased region" description="Basic and acidic residues" evidence="6">
    <location>
        <begin position="641"/>
        <end position="661"/>
    </location>
</feature>
<dbReference type="GO" id="GO:0005634">
    <property type="term" value="C:nucleus"/>
    <property type="evidence" value="ECO:0007669"/>
    <property type="project" value="UniProtKB-SubCell"/>
</dbReference>
<dbReference type="PANTHER" id="PTHR47540">
    <property type="entry name" value="THIAMINE REPRESSIBLE GENES REGULATORY PROTEIN THI5"/>
    <property type="match status" value="1"/>
</dbReference>
<feature type="compositionally biased region" description="Low complexity" evidence="6">
    <location>
        <begin position="252"/>
        <end position="265"/>
    </location>
</feature>
<evidence type="ECO:0000256" key="6">
    <source>
        <dbReference type="SAM" id="MobiDB-lite"/>
    </source>
</evidence>
<feature type="region of interest" description="Disordered" evidence="6">
    <location>
        <begin position="462"/>
        <end position="481"/>
    </location>
</feature>
<dbReference type="SUPFAM" id="SSF57701">
    <property type="entry name" value="Zn2/Cys6 DNA-binding domain"/>
    <property type="match status" value="1"/>
</dbReference>
<feature type="compositionally biased region" description="Pro residues" evidence="6">
    <location>
        <begin position="284"/>
        <end position="293"/>
    </location>
</feature>
<dbReference type="AlphaFoldDB" id="A0A8T8TGF3"/>
<gene>
    <name evidence="8" type="ORF">A4X13_0g779</name>
</gene>
<keyword evidence="3" id="KW-0238">DNA-binding</keyword>
<proteinExistence type="predicted"/>
<feature type="region of interest" description="Disordered" evidence="6">
    <location>
        <begin position="497"/>
        <end position="610"/>
    </location>
</feature>
<feature type="compositionally biased region" description="Basic and acidic residues" evidence="6">
    <location>
        <begin position="743"/>
        <end position="784"/>
    </location>
</feature>
<dbReference type="Pfam" id="PF00172">
    <property type="entry name" value="Zn_clus"/>
    <property type="match status" value="1"/>
</dbReference>
<feature type="compositionally biased region" description="Polar residues" evidence="6">
    <location>
        <begin position="396"/>
        <end position="415"/>
    </location>
</feature>
<evidence type="ECO:0000256" key="5">
    <source>
        <dbReference type="ARBA" id="ARBA00023242"/>
    </source>
</evidence>
<dbReference type="EMBL" id="LWDF02000026">
    <property type="protein sequence ID" value="KAE8259786.1"/>
    <property type="molecule type" value="Genomic_DNA"/>
</dbReference>
<feature type="region of interest" description="Disordered" evidence="6">
    <location>
        <begin position="250"/>
        <end position="431"/>
    </location>
</feature>
<dbReference type="PROSITE" id="PS00463">
    <property type="entry name" value="ZN2_CY6_FUNGAL_1"/>
    <property type="match status" value="1"/>
</dbReference>
<feature type="compositionally biased region" description="Basic and acidic residues" evidence="6">
    <location>
        <begin position="515"/>
        <end position="526"/>
    </location>
</feature>
<name>A0A8T8TGF3_9BASI</name>
<dbReference type="GO" id="GO:0043565">
    <property type="term" value="F:sequence-specific DNA binding"/>
    <property type="evidence" value="ECO:0007669"/>
    <property type="project" value="TreeGrafter"/>
</dbReference>
<keyword evidence="4" id="KW-0804">Transcription</keyword>
<dbReference type="PROSITE" id="PS50048">
    <property type="entry name" value="ZN2_CY6_FUNGAL_2"/>
    <property type="match status" value="1"/>
</dbReference>
<evidence type="ECO:0000256" key="2">
    <source>
        <dbReference type="ARBA" id="ARBA00023015"/>
    </source>
</evidence>
<dbReference type="InterPro" id="IPR036864">
    <property type="entry name" value="Zn2-C6_fun-type_DNA-bd_sf"/>
</dbReference>
<dbReference type="InterPro" id="IPR051711">
    <property type="entry name" value="Stress_Response_Reg"/>
</dbReference>
<keyword evidence="5" id="KW-0539">Nucleus</keyword>
<protein>
    <recommendedName>
        <fullName evidence="7">Zn(2)-C6 fungal-type domain-containing protein</fullName>
    </recommendedName>
</protein>
<dbReference type="Proteomes" id="UP000077521">
    <property type="component" value="Unassembled WGS sequence"/>
</dbReference>
<comment type="caution">
    <text evidence="8">The sequence shown here is derived from an EMBL/GenBank/DDBJ whole genome shotgun (WGS) entry which is preliminary data.</text>
</comment>
<dbReference type="SMART" id="SM00066">
    <property type="entry name" value="GAL4"/>
    <property type="match status" value="1"/>
</dbReference>
<feature type="compositionally biased region" description="Pro residues" evidence="6">
    <location>
        <begin position="380"/>
        <end position="395"/>
    </location>
</feature>
<keyword evidence="9" id="KW-1185">Reference proteome</keyword>
<feature type="region of interest" description="Disordered" evidence="6">
    <location>
        <begin position="1"/>
        <end position="178"/>
    </location>
</feature>
<sequence length="784" mass="83364">MHSPSSPATKSQSQRYGQSAPGAQNSSTFSVPGTQHSSARASSPAPSHPPGPARFTEVQSSTDLRNDPVAWQQQLQQTHAHPRSSPSQGSGGPLAAPSTSRPAHFHRFQGMVSATGGGLEESSNTRMSFQHPSSLREENRPLPLTVEVPSQSPQRRLTDSSSRAMDRSKATKRRRAPQACMRCRGQKLRCDGQQPCGRCITQGAECKFDGGQRGAAPGTVIDSHAPLQRQIAGGPMGVASSSAIGFREGVVSSMPSSPSGGPLPLDQGYFPGSGSPSSALSQSPPQPMHPPPTAALSSFTTGAVGQPHFVAHGRAATTIPPLSQSQGPSRSTHFSGHYGSVAPSIPAESPSSTTSHPRFPPGVSSSGPSPWQDRQAGRMGPPPPNQQISGYPPPSTISQSQSWPNVATVGSSVGTSRPHLAPLGGMTNPASTPFEVEILARLTRVENALQDLSQDVHGILASMSSQPRPSTQDPSFSVSPPSTMIHSAERLVGGERIGHGTLSHPQTSMQPSPRLRHDTVHSDPRSIGRMPQAAPSHMQPAGPSILRGLSPAPSLLRGGHVRPQTSGSGSEERVQIPPRTSSTMFGSRGSPVFTPGQQQQQQQAGESRMVQGTHYSEDYPRSALPVGLESVPERPSSWSGQREERAGERDSGGQVRDHSDRGSAVSKPRTPPELPSASAVDAWRSGSAVRGRQRATTDVGPHGSPTTSFNQAQLAPVRVMHHLSQQQQGQQQQQRQQLHQHQQQHEEHSHQLQHVRPSEDRPLHGDDGDRGVKRRRLSEESDRG</sequence>
<evidence type="ECO:0000313" key="8">
    <source>
        <dbReference type="EMBL" id="KAE8259786.1"/>
    </source>
</evidence>
<feature type="compositionally biased region" description="Polar residues" evidence="6">
    <location>
        <begin position="121"/>
        <end position="133"/>
    </location>
</feature>
<dbReference type="PANTHER" id="PTHR47540:SF2">
    <property type="entry name" value="ZN(II)2CYS6 TRANSCRIPTION FACTOR (EUROFUNG)"/>
    <property type="match status" value="1"/>
</dbReference>
<dbReference type="CDD" id="cd00067">
    <property type="entry name" value="GAL4"/>
    <property type="match status" value="1"/>
</dbReference>
<evidence type="ECO:0000256" key="3">
    <source>
        <dbReference type="ARBA" id="ARBA00023125"/>
    </source>
</evidence>
<evidence type="ECO:0000256" key="4">
    <source>
        <dbReference type="ARBA" id="ARBA00023163"/>
    </source>
</evidence>
<feature type="domain" description="Zn(2)-C6 fungal-type" evidence="7">
    <location>
        <begin position="179"/>
        <end position="208"/>
    </location>
</feature>
<feature type="compositionally biased region" description="Polar residues" evidence="6">
    <location>
        <begin position="1"/>
        <end position="35"/>
    </location>
</feature>
<accession>A0A8T8TGF3</accession>
<dbReference type="InterPro" id="IPR001138">
    <property type="entry name" value="Zn2Cys6_DnaBD"/>
</dbReference>
<feature type="compositionally biased region" description="Low complexity" evidence="6">
    <location>
        <begin position="722"/>
        <end position="741"/>
    </location>
</feature>
<feature type="compositionally biased region" description="Polar residues" evidence="6">
    <location>
        <begin position="148"/>
        <end position="163"/>
    </location>
</feature>